<proteinExistence type="predicted"/>
<comment type="caution">
    <text evidence="1">The sequence shown here is derived from an EMBL/GenBank/DDBJ whole genome shotgun (WGS) entry which is preliminary data.</text>
</comment>
<reference evidence="1 2" key="1">
    <citation type="submission" date="2019-08" db="EMBL/GenBank/DDBJ databases">
        <title>Genome of Phaeodactylibacter luteus.</title>
        <authorList>
            <person name="Bowman J.P."/>
        </authorList>
    </citation>
    <scope>NUCLEOTIDE SEQUENCE [LARGE SCALE GENOMIC DNA]</scope>
    <source>
        <strain evidence="1 2">KCTC 42180</strain>
    </source>
</reference>
<dbReference type="RefSeq" id="WP_147166999.1">
    <property type="nucleotide sequence ID" value="NZ_VOOR01000013.1"/>
</dbReference>
<dbReference type="AlphaFoldDB" id="A0A5C6RPF6"/>
<protein>
    <submittedName>
        <fullName evidence="1">Uncharacterized protein</fullName>
    </submittedName>
</protein>
<organism evidence="1 2">
    <name type="scientific">Phaeodactylibacter luteus</name>
    <dbReference type="NCBI Taxonomy" id="1564516"/>
    <lineage>
        <taxon>Bacteria</taxon>
        <taxon>Pseudomonadati</taxon>
        <taxon>Bacteroidota</taxon>
        <taxon>Saprospiria</taxon>
        <taxon>Saprospirales</taxon>
        <taxon>Haliscomenobacteraceae</taxon>
        <taxon>Phaeodactylibacter</taxon>
    </lineage>
</organism>
<gene>
    <name evidence="1" type="ORF">FRY97_08395</name>
</gene>
<evidence type="ECO:0000313" key="1">
    <source>
        <dbReference type="EMBL" id="TXB63825.1"/>
    </source>
</evidence>
<sequence length="126" mass="14304">MKTKLTVAEALQRARAEEPLQGYQVDFTDHKVEALEAMQLAKAGVDVPEESIYYDDEAIAEDEAFEGEWTAVATDGLAEAEAALNVRLQLDPEIKYWLEQQSIPTSQLLEQLLVNFYRTEQRLKKS</sequence>
<dbReference type="EMBL" id="VOOR01000013">
    <property type="protein sequence ID" value="TXB63825.1"/>
    <property type="molecule type" value="Genomic_DNA"/>
</dbReference>
<keyword evidence="2" id="KW-1185">Reference proteome</keyword>
<dbReference type="Proteomes" id="UP000321580">
    <property type="component" value="Unassembled WGS sequence"/>
</dbReference>
<name>A0A5C6RPF6_9BACT</name>
<evidence type="ECO:0000313" key="2">
    <source>
        <dbReference type="Proteomes" id="UP000321580"/>
    </source>
</evidence>
<accession>A0A5C6RPF6</accession>